<dbReference type="Gene3D" id="3.90.226.10">
    <property type="entry name" value="2-enoyl-CoA Hydratase, Chain A, domain 1"/>
    <property type="match status" value="3"/>
</dbReference>
<dbReference type="GO" id="GO:0008236">
    <property type="term" value="F:serine-type peptidase activity"/>
    <property type="evidence" value="ECO:0007669"/>
    <property type="project" value="UniProtKB-KW"/>
</dbReference>
<evidence type="ECO:0000256" key="1">
    <source>
        <dbReference type="ARBA" id="ARBA00008683"/>
    </source>
</evidence>
<proteinExistence type="inferred from homology"/>
<feature type="domain" description="Peptidase S49" evidence="5">
    <location>
        <begin position="395"/>
        <end position="544"/>
    </location>
</feature>
<dbReference type="CDD" id="cd07018">
    <property type="entry name" value="S49_SppA_67K_type"/>
    <property type="match status" value="1"/>
</dbReference>
<comment type="similarity">
    <text evidence="1">Belongs to the peptidase S49 family.</text>
</comment>
<name>A0A948RWZ4_UNCEI</name>
<dbReference type="Gene3D" id="6.20.330.10">
    <property type="match status" value="1"/>
</dbReference>
<reference evidence="6" key="1">
    <citation type="submission" date="2021-05" db="EMBL/GenBank/DDBJ databases">
        <title>Energy efficiency and biological interactions define the core microbiome of deep oligotrophic groundwater.</title>
        <authorList>
            <person name="Mehrshad M."/>
            <person name="Lopez-Fernandez M."/>
            <person name="Bell E."/>
            <person name="Bernier-Latmani R."/>
            <person name="Bertilsson S."/>
            <person name="Dopson M."/>
        </authorList>
    </citation>
    <scope>NUCLEOTIDE SEQUENCE</scope>
    <source>
        <strain evidence="6">Modern_marine.mb.64</strain>
    </source>
</reference>
<accession>A0A948RWZ4</accession>
<dbReference type="PANTHER" id="PTHR33209:SF1">
    <property type="entry name" value="PEPTIDASE S49 DOMAIN-CONTAINING PROTEIN"/>
    <property type="match status" value="1"/>
</dbReference>
<dbReference type="InterPro" id="IPR002142">
    <property type="entry name" value="Peptidase_S49"/>
</dbReference>
<dbReference type="InterPro" id="IPR029045">
    <property type="entry name" value="ClpP/crotonase-like_dom_sf"/>
</dbReference>
<feature type="domain" description="Peptidase S49" evidence="5">
    <location>
        <begin position="641"/>
        <end position="791"/>
    </location>
</feature>
<dbReference type="EMBL" id="JAHJDP010000042">
    <property type="protein sequence ID" value="MBU2691078.1"/>
    <property type="molecule type" value="Genomic_DNA"/>
</dbReference>
<dbReference type="PANTHER" id="PTHR33209">
    <property type="entry name" value="PROTEASE 4"/>
    <property type="match status" value="1"/>
</dbReference>
<dbReference type="Proteomes" id="UP000777784">
    <property type="component" value="Unassembled WGS sequence"/>
</dbReference>
<dbReference type="Pfam" id="PF01343">
    <property type="entry name" value="Peptidase_S49"/>
    <property type="match status" value="2"/>
</dbReference>
<dbReference type="CDD" id="cd07023">
    <property type="entry name" value="S49_Sppa_N_C"/>
    <property type="match status" value="1"/>
</dbReference>
<dbReference type="InterPro" id="IPR047272">
    <property type="entry name" value="S49_SppA_C"/>
</dbReference>
<evidence type="ECO:0000256" key="4">
    <source>
        <dbReference type="ARBA" id="ARBA00022825"/>
    </source>
</evidence>
<evidence type="ECO:0000259" key="5">
    <source>
        <dbReference type="Pfam" id="PF01343"/>
    </source>
</evidence>
<evidence type="ECO:0000313" key="6">
    <source>
        <dbReference type="EMBL" id="MBU2691078.1"/>
    </source>
</evidence>
<keyword evidence="2" id="KW-0645">Protease</keyword>
<dbReference type="InterPro" id="IPR004635">
    <property type="entry name" value="Pept_S49_SppA"/>
</dbReference>
<gene>
    <name evidence="6" type="primary">sppA</name>
    <name evidence="6" type="ORF">KJ970_09120</name>
</gene>
<evidence type="ECO:0000256" key="2">
    <source>
        <dbReference type="ARBA" id="ARBA00022670"/>
    </source>
</evidence>
<dbReference type="InterPro" id="IPR047217">
    <property type="entry name" value="S49_SppA_67K_type_N"/>
</dbReference>
<dbReference type="GO" id="GO:0006508">
    <property type="term" value="P:proteolysis"/>
    <property type="evidence" value="ECO:0007669"/>
    <property type="project" value="UniProtKB-KW"/>
</dbReference>
<dbReference type="SUPFAM" id="SSF52096">
    <property type="entry name" value="ClpP/crotonase"/>
    <property type="match status" value="2"/>
</dbReference>
<dbReference type="NCBIfam" id="TIGR00706">
    <property type="entry name" value="SppA_dom"/>
    <property type="match status" value="1"/>
</dbReference>
<evidence type="ECO:0000256" key="3">
    <source>
        <dbReference type="ARBA" id="ARBA00022801"/>
    </source>
</evidence>
<organism evidence="6 7">
    <name type="scientific">Eiseniibacteriota bacterium</name>
    <dbReference type="NCBI Taxonomy" id="2212470"/>
    <lineage>
        <taxon>Bacteria</taxon>
        <taxon>Candidatus Eiseniibacteriota</taxon>
    </lineage>
</organism>
<keyword evidence="3" id="KW-0378">Hydrolase</keyword>
<evidence type="ECO:0000313" key="7">
    <source>
        <dbReference type="Proteomes" id="UP000777784"/>
    </source>
</evidence>
<sequence>MKQIRISRFCGRPAVRLCLRLMVMTVLLLPLFHTPVPADHLVGEGLLARIAAVALEDDAGANLINPAGLGWSTGQDLYLILSELHRQVPSPAGTVGSPSVDDQRRRLLGAGGQYRRVGIAFERLDSGGRSRVDQWTLGFSQSMRRWLSTGYSLSRLHVGDISAWRFKVGLLARPHDAVSIGCTISDLFQSRIDPDVLHRSYRAGLGLRPLPGRLRERWTLFAEIEGDEQEKWIDDAILATGFRIEPLSGIHLSAALSNPLNEFGDDPQFHVGLAVQFSTSRIEGVYGWHADDDTTRSAGGALHLLGDRPRTLSKNPVFTSLALRGSLSDETRSGIPLPIPFVGGGRRTGVGSIMTALKNAREDSDIRGVLLKIGSVSGGSHLDEIRHQIQQIQALGKPVIAYIEEGGSHNGYGLATACDGIVLAPGSALYLLGVRSDILYLGEMMDSLGIGMSRIASGEFKTAYERYELGSASPGFREEMEALFDDHWSRWVEAVAAGRNLDPARVRELADGRVLRAEEAMIAGLVDSVGTVDLARRWLSTMAGMDDGEAPLTSTIHRRLRRTAWGPQPIVAVYYMNGFVSVGSSRRPIFGDKILGADTVRRDLKALAANKAVKAVVLRVESGGGLGLGGTLIREAVLDLKASGKPVIVSMGRVAASAAYHFSAAADYLFASPGTYTGSIGVILVRPDYAGLLNRLHIHPETIERGDRMGLWTQVRPLTDEEREMAGGWVRAEYEDFIADVAEDRAMTPDSVNSIAKGRVWTGRQALERGLIDEIGGLEDAIGAARERAGLSARAKIVPIVRPSHRSIMNLARGFLFRTVWGDQESAAEESRFWASAGLIPGTEILIDPASLFPHGMGSSILPLEYSPIGDLLLKE</sequence>
<dbReference type="AlphaFoldDB" id="A0A948RWZ4"/>
<protein>
    <submittedName>
        <fullName evidence="6">Signal peptide peptidase SppA</fullName>
    </submittedName>
</protein>
<keyword evidence="4" id="KW-0720">Serine protease</keyword>
<comment type="caution">
    <text evidence="6">The sequence shown here is derived from an EMBL/GenBank/DDBJ whole genome shotgun (WGS) entry which is preliminary data.</text>
</comment>